<dbReference type="Proteomes" id="UP000271162">
    <property type="component" value="Unassembled WGS sequence"/>
</dbReference>
<feature type="chain" id="PRO_5043125733" evidence="1">
    <location>
        <begin position="16"/>
        <end position="276"/>
    </location>
</feature>
<evidence type="ECO:0000256" key="1">
    <source>
        <dbReference type="SAM" id="SignalP"/>
    </source>
</evidence>
<evidence type="ECO:0000313" key="4">
    <source>
        <dbReference type="WBParaSite" id="NBR_0001681601-mRNA-1"/>
    </source>
</evidence>
<gene>
    <name evidence="2" type="ORF">NBR_LOCUS16817</name>
</gene>
<dbReference type="WBParaSite" id="NBR_0001681601-mRNA-1">
    <property type="protein sequence ID" value="NBR_0001681601-mRNA-1"/>
    <property type="gene ID" value="NBR_0001681601"/>
</dbReference>
<proteinExistence type="predicted"/>
<dbReference type="AlphaFoldDB" id="A0A0N4YIR5"/>
<evidence type="ECO:0000313" key="2">
    <source>
        <dbReference type="EMBL" id="VDL80412.1"/>
    </source>
</evidence>
<sequence>MLLAQILYIVATVSAEWEIPFEIGHYFLNVVGGYPTFIESLYPSTENLTGFDDSALDYLAPVFARSYHSALSWSCHNIPGDGRTCQSRITADNCHSGTQYSVDFYHSTNSSCEKEGRLIQCTNASVEGSTCRNVVIEIRNSSSPHFVQKDLRIPSIITQVFTEASEEFNNSSACYHQGHPIQSEPPLHLPQMDSNGHCQFDSTDFLRFHVNTTLQCLVQRIALTLDYGIDDKEQVVVTGFLPVILTDDFQIIGRGNRLQIMAPVENGGAQFLTKLP</sequence>
<feature type="signal peptide" evidence="1">
    <location>
        <begin position="1"/>
        <end position="15"/>
    </location>
</feature>
<accession>A0A0N4YIR5</accession>
<dbReference type="STRING" id="27835.A0A0N4YIR5"/>
<organism evidence="4">
    <name type="scientific">Nippostrongylus brasiliensis</name>
    <name type="common">Rat hookworm</name>
    <dbReference type="NCBI Taxonomy" id="27835"/>
    <lineage>
        <taxon>Eukaryota</taxon>
        <taxon>Metazoa</taxon>
        <taxon>Ecdysozoa</taxon>
        <taxon>Nematoda</taxon>
        <taxon>Chromadorea</taxon>
        <taxon>Rhabditida</taxon>
        <taxon>Rhabditina</taxon>
        <taxon>Rhabditomorpha</taxon>
        <taxon>Strongyloidea</taxon>
        <taxon>Heligmosomidae</taxon>
        <taxon>Nippostrongylus</taxon>
    </lineage>
</organism>
<keyword evidence="3" id="KW-1185">Reference proteome</keyword>
<name>A0A0N4YIR5_NIPBR</name>
<protein>
    <submittedName>
        <fullName evidence="4">Secreted protein</fullName>
    </submittedName>
</protein>
<dbReference type="EMBL" id="UYSL01022411">
    <property type="protein sequence ID" value="VDL80412.1"/>
    <property type="molecule type" value="Genomic_DNA"/>
</dbReference>
<keyword evidence="1" id="KW-0732">Signal</keyword>
<evidence type="ECO:0000313" key="3">
    <source>
        <dbReference type="Proteomes" id="UP000271162"/>
    </source>
</evidence>
<reference evidence="2 3" key="2">
    <citation type="submission" date="2018-11" db="EMBL/GenBank/DDBJ databases">
        <authorList>
            <consortium name="Pathogen Informatics"/>
        </authorList>
    </citation>
    <scope>NUCLEOTIDE SEQUENCE [LARGE SCALE GENOMIC DNA]</scope>
</reference>
<reference evidence="4" key="1">
    <citation type="submission" date="2017-02" db="UniProtKB">
        <authorList>
            <consortium name="WormBaseParasite"/>
        </authorList>
    </citation>
    <scope>IDENTIFICATION</scope>
</reference>